<organism evidence="2 3">
    <name type="scientific">Achromobacter insuavis</name>
    <dbReference type="NCBI Taxonomy" id="1287735"/>
    <lineage>
        <taxon>Bacteria</taxon>
        <taxon>Pseudomonadati</taxon>
        <taxon>Pseudomonadota</taxon>
        <taxon>Betaproteobacteria</taxon>
        <taxon>Burkholderiales</taxon>
        <taxon>Alcaligenaceae</taxon>
        <taxon>Achromobacter</taxon>
    </lineage>
</organism>
<dbReference type="GO" id="GO:0030151">
    <property type="term" value="F:molybdenum ion binding"/>
    <property type="evidence" value="ECO:0007669"/>
    <property type="project" value="InterPro"/>
</dbReference>
<dbReference type="RefSeq" id="WP_054428499.1">
    <property type="nucleotide sequence ID" value="NZ_CADIJR010000010.1"/>
</dbReference>
<dbReference type="PROSITE" id="PS51340">
    <property type="entry name" value="MOSC"/>
    <property type="match status" value="1"/>
</dbReference>
<dbReference type="PANTHER" id="PTHR36930:SF1">
    <property type="entry name" value="MOSC DOMAIN-CONTAINING PROTEIN"/>
    <property type="match status" value="1"/>
</dbReference>
<dbReference type="GeneID" id="92897434"/>
<keyword evidence="3" id="KW-1185">Reference proteome</keyword>
<evidence type="ECO:0000313" key="3">
    <source>
        <dbReference type="Proteomes" id="UP000507979"/>
    </source>
</evidence>
<sequence>MRAIVTAVAASAAHGFSKQVQPAIVLRQGEGVEGDAHAGVTVRHRSRVKVDPTQPNLRQVHLIHGELHDELQAAGFNVAEGTMGENITTRGIDLLGLPRGACLHIGPQAVVQITGLRNPCSQLDHYQKGLTAAVLGRDAAGGLIRKAGVMGIVLAGGAVRAGDAIRVALPAPPHLLLERV</sequence>
<dbReference type="SUPFAM" id="SSF50800">
    <property type="entry name" value="PK beta-barrel domain-like"/>
    <property type="match status" value="1"/>
</dbReference>
<proteinExistence type="predicted"/>
<dbReference type="Pfam" id="PF03473">
    <property type="entry name" value="MOSC"/>
    <property type="match status" value="1"/>
</dbReference>
<evidence type="ECO:0000313" key="2">
    <source>
        <dbReference type="EMBL" id="CAB3634878.1"/>
    </source>
</evidence>
<dbReference type="EMBL" id="CADIJR010000010">
    <property type="protein sequence ID" value="CAB3634878.1"/>
    <property type="molecule type" value="Genomic_DNA"/>
</dbReference>
<dbReference type="GO" id="GO:0030170">
    <property type="term" value="F:pyridoxal phosphate binding"/>
    <property type="evidence" value="ECO:0007669"/>
    <property type="project" value="InterPro"/>
</dbReference>
<accession>A0A6J5A556</accession>
<gene>
    <name evidence="2" type="ORF">LMG26845_01588</name>
</gene>
<dbReference type="InterPro" id="IPR011037">
    <property type="entry name" value="Pyrv_Knase-like_insert_dom_sf"/>
</dbReference>
<dbReference type="Gene3D" id="2.40.33.20">
    <property type="entry name" value="PK beta-barrel domain-like"/>
    <property type="match status" value="1"/>
</dbReference>
<dbReference type="PANTHER" id="PTHR36930">
    <property type="entry name" value="METAL-SULFUR CLUSTER BIOSYNTHESIS PROTEINS YUAD-RELATED"/>
    <property type="match status" value="1"/>
</dbReference>
<dbReference type="Proteomes" id="UP000507979">
    <property type="component" value="Unassembled WGS sequence"/>
</dbReference>
<protein>
    <recommendedName>
        <fullName evidence="1">MOSC domain-containing protein</fullName>
    </recommendedName>
</protein>
<dbReference type="GO" id="GO:0003824">
    <property type="term" value="F:catalytic activity"/>
    <property type="evidence" value="ECO:0007669"/>
    <property type="project" value="InterPro"/>
</dbReference>
<name>A0A6J5A556_9BURK</name>
<dbReference type="AlphaFoldDB" id="A0A6J5A556"/>
<dbReference type="InterPro" id="IPR005302">
    <property type="entry name" value="MoCF_Sase_C"/>
</dbReference>
<feature type="domain" description="MOSC" evidence="1">
    <location>
        <begin position="18"/>
        <end position="168"/>
    </location>
</feature>
<reference evidence="2 3" key="1">
    <citation type="submission" date="2020-04" db="EMBL/GenBank/DDBJ databases">
        <authorList>
            <person name="De Canck E."/>
        </authorList>
    </citation>
    <scope>NUCLEOTIDE SEQUENCE [LARGE SCALE GENOMIC DNA]</scope>
    <source>
        <strain evidence="2 3">LMG 26845</strain>
    </source>
</reference>
<evidence type="ECO:0000259" key="1">
    <source>
        <dbReference type="PROSITE" id="PS51340"/>
    </source>
</evidence>
<dbReference type="InterPro" id="IPR052716">
    <property type="entry name" value="MOSC_domain"/>
</dbReference>